<evidence type="ECO:0000256" key="1">
    <source>
        <dbReference type="SAM" id="Phobius"/>
    </source>
</evidence>
<keyword evidence="1" id="KW-1133">Transmembrane helix</keyword>
<dbReference type="EMBL" id="JNCA01000003">
    <property type="protein sequence ID" value="KDN56443.1"/>
    <property type="molecule type" value="Genomic_DNA"/>
</dbReference>
<feature type="transmembrane region" description="Helical" evidence="1">
    <location>
        <begin position="20"/>
        <end position="40"/>
    </location>
</feature>
<evidence type="ECO:0000313" key="2">
    <source>
        <dbReference type="EMBL" id="KDN56443.1"/>
    </source>
</evidence>
<dbReference type="AlphaFoldDB" id="A0A066WV35"/>
<proteinExistence type="predicted"/>
<keyword evidence="3" id="KW-1185">Reference proteome</keyword>
<accession>A0A066WV35</accession>
<protein>
    <submittedName>
        <fullName evidence="2">Uncharacterized protein</fullName>
    </submittedName>
</protein>
<gene>
    <name evidence="2" type="ORF">FEM21_04620</name>
</gene>
<keyword evidence="1" id="KW-0812">Transmembrane</keyword>
<keyword evidence="1" id="KW-0472">Membrane</keyword>
<name>A0A066WV35_9FLAO</name>
<organism evidence="2 3">
    <name type="scientific">Flavobacterium seoulense</name>
    <dbReference type="NCBI Taxonomy" id="1492738"/>
    <lineage>
        <taxon>Bacteria</taxon>
        <taxon>Pseudomonadati</taxon>
        <taxon>Bacteroidota</taxon>
        <taxon>Flavobacteriia</taxon>
        <taxon>Flavobacteriales</taxon>
        <taxon>Flavobacteriaceae</taxon>
        <taxon>Flavobacterium</taxon>
    </lineage>
</organism>
<comment type="caution">
    <text evidence="2">The sequence shown here is derived from an EMBL/GenBank/DDBJ whole genome shotgun (WGS) entry which is preliminary data.</text>
</comment>
<sequence>MSLPASKSSGVNKMIKQSLYLETVFFIFSIILAVGYFYAINHFYNILLVIAAALIMISRLPDLLSEIKTGEKTTKKNMKQRPIDIIFNILFFIAIPIIWYSFKY</sequence>
<dbReference type="Proteomes" id="UP000027064">
    <property type="component" value="Unassembled WGS sequence"/>
</dbReference>
<evidence type="ECO:0000313" key="3">
    <source>
        <dbReference type="Proteomes" id="UP000027064"/>
    </source>
</evidence>
<feature type="transmembrane region" description="Helical" evidence="1">
    <location>
        <begin position="46"/>
        <end position="64"/>
    </location>
</feature>
<reference evidence="2 3" key="1">
    <citation type="submission" date="2014-05" db="EMBL/GenBank/DDBJ databases">
        <title>Genome Sequence of Flavobacterium sp. EM1321.</title>
        <authorList>
            <person name="Shin S.-K."/>
            <person name="Yi H."/>
        </authorList>
    </citation>
    <scope>NUCLEOTIDE SEQUENCE [LARGE SCALE GENOMIC DNA]</scope>
    <source>
        <strain evidence="2 3">EM1321</strain>
    </source>
</reference>
<feature type="transmembrane region" description="Helical" evidence="1">
    <location>
        <begin position="85"/>
        <end position="102"/>
    </location>
</feature>